<dbReference type="Proteomes" id="UP001218412">
    <property type="component" value="Chromosome"/>
</dbReference>
<evidence type="ECO:0000256" key="2">
    <source>
        <dbReference type="ARBA" id="ARBA00022617"/>
    </source>
</evidence>
<keyword evidence="10" id="KW-1185">Reference proteome</keyword>
<keyword evidence="3" id="KW-0479">Metal-binding</keyword>
<feature type="region of interest" description="Disordered" evidence="7">
    <location>
        <begin position="346"/>
        <end position="369"/>
    </location>
</feature>
<evidence type="ECO:0000313" key="9">
    <source>
        <dbReference type="EMBL" id="WCR11165.1"/>
    </source>
</evidence>
<organism evidence="9 10">
    <name type="scientific">Paracoccus stylophorae</name>
    <dbReference type="NCBI Taxonomy" id="659350"/>
    <lineage>
        <taxon>Bacteria</taxon>
        <taxon>Pseudomonadati</taxon>
        <taxon>Pseudomonadota</taxon>
        <taxon>Alphaproteobacteria</taxon>
        <taxon>Rhodobacterales</taxon>
        <taxon>Paracoccaceae</taxon>
        <taxon>Paracoccus</taxon>
    </lineage>
</organism>
<dbReference type="InterPro" id="IPR006066">
    <property type="entry name" value="NO2/SO3_Rdtase_FeS/sirohaem_BS"/>
</dbReference>
<dbReference type="Gene3D" id="3.30.413.10">
    <property type="entry name" value="Sulfite Reductase Hemoprotein, domain 1"/>
    <property type="match status" value="1"/>
</dbReference>
<dbReference type="InterPro" id="IPR051329">
    <property type="entry name" value="NIR_SIR_4Fe-4S"/>
</dbReference>
<dbReference type="Pfam" id="PF03460">
    <property type="entry name" value="NIR_SIR_ferr"/>
    <property type="match status" value="1"/>
</dbReference>
<feature type="compositionally biased region" description="Basic and acidic residues" evidence="7">
    <location>
        <begin position="353"/>
        <end position="369"/>
    </location>
</feature>
<dbReference type="SUPFAM" id="SSF55124">
    <property type="entry name" value="Nitrite/Sulfite reductase N-terminal domain-like"/>
    <property type="match status" value="1"/>
</dbReference>
<keyword evidence="5" id="KW-0408">Iron</keyword>
<dbReference type="Gene3D" id="3.90.480.20">
    <property type="match status" value="1"/>
</dbReference>
<proteinExistence type="predicted"/>
<dbReference type="InterPro" id="IPR005117">
    <property type="entry name" value="NiRdtase/SiRdtase_haem-b_fer"/>
</dbReference>
<sequence length="369" mass="38223">MSVVKGWCPGALRPMESSDGWVVRLRPPGGRLSRAQAAGIARAARLHGNGRIDLTGRANLQLRGITADSHAPLLAELRALALIDPDIATETRHNIVVTPFADAETDRIAADLRRALAASDLALPAKFGFAVDTGPAPGLTDTPADIRLERDAGGGPILRADGMAHGQRLGDPAQAVALAAWFLDRGGAVDGRGRMGALIARGIVPDGADIPALAPVAAPGPGPCAGGFLAALEFGQIEAALLATVARLGPLRLTPWRMLLIEGASALPDLPGLIGQQGDPRLRLRACPGAPACPAAFAPTRDLARRLMRTVPPGAILHVSGCAKGCGWPRRADLTLTATPDGFDLIRGGRAGDTPDRRGLDPDRLTEVP</sequence>
<dbReference type="PANTHER" id="PTHR32439">
    <property type="entry name" value="FERREDOXIN--NITRITE REDUCTASE, CHLOROPLASTIC"/>
    <property type="match status" value="1"/>
</dbReference>
<keyword evidence="1" id="KW-0004">4Fe-4S</keyword>
<dbReference type="RefSeq" id="WP_272859261.1">
    <property type="nucleotide sequence ID" value="NZ_CP067134.1"/>
</dbReference>
<evidence type="ECO:0000256" key="7">
    <source>
        <dbReference type="SAM" id="MobiDB-lite"/>
    </source>
</evidence>
<evidence type="ECO:0000313" key="10">
    <source>
        <dbReference type="Proteomes" id="UP001218412"/>
    </source>
</evidence>
<evidence type="ECO:0000256" key="4">
    <source>
        <dbReference type="ARBA" id="ARBA00023002"/>
    </source>
</evidence>
<keyword evidence="4" id="KW-0560">Oxidoreductase</keyword>
<feature type="domain" description="Nitrite/Sulfite reductase ferredoxin-like" evidence="8">
    <location>
        <begin position="15"/>
        <end position="79"/>
    </location>
</feature>
<keyword evidence="2" id="KW-0349">Heme</keyword>
<reference evidence="9 10" key="1">
    <citation type="submission" date="2021-01" db="EMBL/GenBank/DDBJ databases">
        <title>Biogeographic distribution of Paracoccus.</title>
        <authorList>
            <person name="Hollensteiner J."/>
            <person name="Leineberger J."/>
            <person name="Brinkhoff T."/>
            <person name="Daniel R."/>
        </authorList>
    </citation>
    <scope>NUCLEOTIDE SEQUENCE [LARGE SCALE GENOMIC DNA]</scope>
    <source>
        <strain evidence="9 10">LMG25392</strain>
    </source>
</reference>
<dbReference type="InterPro" id="IPR045854">
    <property type="entry name" value="NO2/SO3_Rdtase_4Fe4S_sf"/>
</dbReference>
<accession>A0ABY7SVW0</accession>
<dbReference type="PANTHER" id="PTHR32439:SF9">
    <property type="entry name" value="BLR3264 PROTEIN"/>
    <property type="match status" value="1"/>
</dbReference>
<dbReference type="InterPro" id="IPR036136">
    <property type="entry name" value="Nit/Sulf_reduc_fer-like_dom_sf"/>
</dbReference>
<evidence type="ECO:0000256" key="5">
    <source>
        <dbReference type="ARBA" id="ARBA00023004"/>
    </source>
</evidence>
<evidence type="ECO:0000259" key="8">
    <source>
        <dbReference type="Pfam" id="PF03460"/>
    </source>
</evidence>
<name>A0ABY7SVW0_9RHOB</name>
<dbReference type="PROSITE" id="PS00365">
    <property type="entry name" value="NIR_SIR"/>
    <property type="match status" value="1"/>
</dbReference>
<dbReference type="SUPFAM" id="SSF56014">
    <property type="entry name" value="Nitrite and sulphite reductase 4Fe-4S domain-like"/>
    <property type="match status" value="1"/>
</dbReference>
<evidence type="ECO:0000256" key="3">
    <source>
        <dbReference type="ARBA" id="ARBA00022723"/>
    </source>
</evidence>
<protein>
    <submittedName>
        <fullName evidence="9">Precorrin-3B synthase</fullName>
    </submittedName>
</protein>
<evidence type="ECO:0000256" key="1">
    <source>
        <dbReference type="ARBA" id="ARBA00022485"/>
    </source>
</evidence>
<evidence type="ECO:0000256" key="6">
    <source>
        <dbReference type="ARBA" id="ARBA00023014"/>
    </source>
</evidence>
<gene>
    <name evidence="9" type="ORF">JHW45_01795</name>
</gene>
<dbReference type="EMBL" id="CP067134">
    <property type="protein sequence ID" value="WCR11165.1"/>
    <property type="molecule type" value="Genomic_DNA"/>
</dbReference>
<keyword evidence="6" id="KW-0411">Iron-sulfur</keyword>